<dbReference type="Proteomes" id="UP001320154">
    <property type="component" value="Unassembled WGS sequence"/>
</dbReference>
<dbReference type="RefSeq" id="WP_234250434.1">
    <property type="nucleotide sequence ID" value="NZ_JABFTQ010000005.1"/>
</dbReference>
<dbReference type="Pfam" id="PF00378">
    <property type="entry name" value="ECH_1"/>
    <property type="match status" value="1"/>
</dbReference>
<gene>
    <name evidence="2" type="ORF">HOP60_09465</name>
</gene>
<dbReference type="EMBL" id="JABFTQ010000005">
    <property type="protein sequence ID" value="MCE8046955.1"/>
    <property type="molecule type" value="Genomic_DNA"/>
</dbReference>
<dbReference type="SUPFAM" id="SSF52096">
    <property type="entry name" value="ClpP/crotonase"/>
    <property type="match status" value="1"/>
</dbReference>
<dbReference type="InterPro" id="IPR029045">
    <property type="entry name" value="ClpP/crotonase-like_dom_sf"/>
</dbReference>
<name>A0ABS9B4P7_9GAMM</name>
<keyword evidence="3" id="KW-1185">Reference proteome</keyword>
<evidence type="ECO:0000256" key="1">
    <source>
        <dbReference type="ARBA" id="ARBA00005254"/>
    </source>
</evidence>
<dbReference type="CDD" id="cd06558">
    <property type="entry name" value="crotonase-like"/>
    <property type="match status" value="1"/>
</dbReference>
<accession>A0ABS9B4P7</accession>
<dbReference type="Gene3D" id="3.90.226.10">
    <property type="entry name" value="2-enoyl-CoA Hydratase, Chain A, domain 1"/>
    <property type="match status" value="1"/>
</dbReference>
<sequence>MNGVTEIRVGNGPDNVLDYEGITELLAEVEAAIARGKPILFQGATEGRYFCSGFDLATLALLPEKELRRAFADFLRLGRVVFTAPVPVAVLAKGHAIGIGATLLLAADQALIAARAKLRFPETMLGLGLFADMAGMIGHRSTGRLAERMLMQAEPLNRYAGGHLWAGRQSSRRFPRPPRRPFYRYWPFEIGLGSSKASMSCGCVACSNRASARFFLRALGDISRGGHVLI</sequence>
<comment type="similarity">
    <text evidence="1">Belongs to the enoyl-CoA hydratase/isomerase family.</text>
</comment>
<dbReference type="InterPro" id="IPR001753">
    <property type="entry name" value="Enoyl-CoA_hydra/iso"/>
</dbReference>
<dbReference type="PANTHER" id="PTHR11941:SF54">
    <property type="entry name" value="ENOYL-COA HYDRATASE, MITOCHONDRIAL"/>
    <property type="match status" value="1"/>
</dbReference>
<reference evidence="2 3" key="1">
    <citation type="journal article" date="2021" name="Front. Microbiol.">
        <title>Aerobic Denitrification and Heterotrophic Sulfur Oxidation in the Genus Halomonas Revealed by Six Novel Species Characterizations and Genome-Based Analysis.</title>
        <authorList>
            <person name="Wang L."/>
            <person name="Shao Z."/>
        </authorList>
    </citation>
    <scope>NUCLEOTIDE SEQUENCE [LARGE SCALE GENOMIC DNA]</scope>
    <source>
        <strain evidence="2 3">MCCC 1A05748</strain>
    </source>
</reference>
<evidence type="ECO:0000313" key="2">
    <source>
        <dbReference type="EMBL" id="MCE8046955.1"/>
    </source>
</evidence>
<organism evidence="2 3">
    <name type="scientific">Billgrantia desiderata</name>
    <dbReference type="NCBI Taxonomy" id="52021"/>
    <lineage>
        <taxon>Bacteria</taxon>
        <taxon>Pseudomonadati</taxon>
        <taxon>Pseudomonadota</taxon>
        <taxon>Gammaproteobacteria</taxon>
        <taxon>Oceanospirillales</taxon>
        <taxon>Halomonadaceae</taxon>
        <taxon>Billgrantia</taxon>
    </lineage>
</organism>
<protein>
    <submittedName>
        <fullName evidence="2">Enoyl-CoA hydratase/isomerase family protein</fullName>
    </submittedName>
</protein>
<proteinExistence type="inferred from homology"/>
<evidence type="ECO:0000313" key="3">
    <source>
        <dbReference type="Proteomes" id="UP001320154"/>
    </source>
</evidence>
<dbReference type="PANTHER" id="PTHR11941">
    <property type="entry name" value="ENOYL-COA HYDRATASE-RELATED"/>
    <property type="match status" value="1"/>
</dbReference>
<comment type="caution">
    <text evidence="2">The sequence shown here is derived from an EMBL/GenBank/DDBJ whole genome shotgun (WGS) entry which is preliminary data.</text>
</comment>